<dbReference type="RefSeq" id="WP_268880889.1">
    <property type="nucleotide sequence ID" value="NZ_CP114029.1"/>
</dbReference>
<keyword evidence="2" id="KW-1185">Reference proteome</keyword>
<organism evidence="1 2">
    <name type="scientific">Jiella pelagia</name>
    <dbReference type="NCBI Taxonomy" id="2986949"/>
    <lineage>
        <taxon>Bacteria</taxon>
        <taxon>Pseudomonadati</taxon>
        <taxon>Pseudomonadota</taxon>
        <taxon>Alphaproteobacteria</taxon>
        <taxon>Hyphomicrobiales</taxon>
        <taxon>Aurantimonadaceae</taxon>
        <taxon>Jiella</taxon>
    </lineage>
</organism>
<dbReference type="EMBL" id="CP114029">
    <property type="protein sequence ID" value="WAP68467.1"/>
    <property type="molecule type" value="Genomic_DNA"/>
</dbReference>
<gene>
    <name evidence="1" type="ORF">OH818_24665</name>
</gene>
<protein>
    <submittedName>
        <fullName evidence="1">Uncharacterized protein</fullName>
    </submittedName>
</protein>
<proteinExistence type="predicted"/>
<evidence type="ECO:0000313" key="2">
    <source>
        <dbReference type="Proteomes" id="UP001164020"/>
    </source>
</evidence>
<evidence type="ECO:0000313" key="1">
    <source>
        <dbReference type="EMBL" id="WAP68467.1"/>
    </source>
</evidence>
<name>A0ABY7BXA3_9HYPH</name>
<dbReference type="Proteomes" id="UP001164020">
    <property type="component" value="Chromosome"/>
</dbReference>
<reference evidence="1" key="1">
    <citation type="submission" date="2022-12" db="EMBL/GenBank/DDBJ databases">
        <title>Jiella pelagia sp. nov., isolated from phosphonate enriched culture of Northwest Pacific surface seawater.</title>
        <authorList>
            <person name="Shin D.Y."/>
            <person name="Hwang C.Y."/>
        </authorList>
    </citation>
    <scope>NUCLEOTIDE SEQUENCE</scope>
    <source>
        <strain evidence="1">HL-NP1</strain>
    </source>
</reference>
<accession>A0ABY7BXA3</accession>
<sequence>MRTKVPDGTGVSVSFRIEDLAENASYRRQGGGFAAQIKRTVIDAAMRDFSRPRRPGEERDEPNLPISVRTVGDFAAFFVQIELPSVERLPFLRRQTYDSGSVRRVSPRDDPRFQIPVGVLLKIERQYNVVDSCAANAWLIALHEMETKSDFTGNARKRRLRGYGLRKALESQPLRQVLYEFLVEEAIRPDLLDTEKANHLSVQNARDAAEFRYRVHAVGLDEATVEREAKADALRRQVVLMERGRIRMRDALPSLPSDMTLAEVEYEVAVRCTGCNRIDYPGGMEAEIFPQRTVRESLSFWQEVRGCEADCNLYAVRIDKNRRYVDEKGSSAVPGR</sequence>